<organism evidence="2 3">
    <name type="scientific">Candidatus Geothrix skivensis</name>
    <dbReference type="NCBI Taxonomy" id="2954439"/>
    <lineage>
        <taxon>Bacteria</taxon>
        <taxon>Pseudomonadati</taxon>
        <taxon>Acidobacteriota</taxon>
        <taxon>Holophagae</taxon>
        <taxon>Holophagales</taxon>
        <taxon>Holophagaceae</taxon>
        <taxon>Geothrix</taxon>
    </lineage>
</organism>
<sequence length="116" mass="12774">MLDLLLIPVAVLLIAALWAVRRGDHRLHGYLMTAAFTCIALRLVLHPRDLGSSYSVIWLITLAAAGLTILLGRMALAWREARTSHSAFPRVHRAFGALTLVGLALATLVWLLRNRA</sequence>
<keyword evidence="1" id="KW-1133">Transmembrane helix</keyword>
<feature type="transmembrane region" description="Helical" evidence="1">
    <location>
        <begin position="29"/>
        <end position="45"/>
    </location>
</feature>
<dbReference type="Proteomes" id="UP000886657">
    <property type="component" value="Unassembled WGS sequence"/>
</dbReference>
<comment type="caution">
    <text evidence="2">The sequence shown here is derived from an EMBL/GenBank/DDBJ whole genome shotgun (WGS) entry which is preliminary data.</text>
</comment>
<feature type="transmembrane region" description="Helical" evidence="1">
    <location>
        <begin position="90"/>
        <end position="112"/>
    </location>
</feature>
<proteinExistence type="predicted"/>
<feature type="transmembrane region" description="Helical" evidence="1">
    <location>
        <begin position="57"/>
        <end position="78"/>
    </location>
</feature>
<evidence type="ECO:0000313" key="2">
    <source>
        <dbReference type="EMBL" id="MBK9795753.1"/>
    </source>
</evidence>
<gene>
    <name evidence="2" type="ORF">IPP58_04540</name>
</gene>
<evidence type="ECO:0000256" key="1">
    <source>
        <dbReference type="SAM" id="Phobius"/>
    </source>
</evidence>
<evidence type="ECO:0000313" key="3">
    <source>
        <dbReference type="Proteomes" id="UP000886657"/>
    </source>
</evidence>
<name>A0A9D7XHJ6_9BACT</name>
<protein>
    <submittedName>
        <fullName evidence="2">Uncharacterized protein</fullName>
    </submittedName>
</protein>
<keyword evidence="1" id="KW-0472">Membrane</keyword>
<dbReference type="AlphaFoldDB" id="A0A9D7XHJ6"/>
<dbReference type="EMBL" id="JADKIO010000005">
    <property type="protein sequence ID" value="MBK9795753.1"/>
    <property type="molecule type" value="Genomic_DNA"/>
</dbReference>
<keyword evidence="1" id="KW-0812">Transmembrane</keyword>
<reference evidence="2" key="1">
    <citation type="submission" date="2020-10" db="EMBL/GenBank/DDBJ databases">
        <title>Connecting structure to function with the recovery of over 1000 high-quality activated sludge metagenome-assembled genomes encoding full-length rRNA genes using long-read sequencing.</title>
        <authorList>
            <person name="Singleton C.M."/>
            <person name="Petriglieri F."/>
            <person name="Kristensen J.M."/>
            <person name="Kirkegaard R.H."/>
            <person name="Michaelsen T.Y."/>
            <person name="Andersen M.H."/>
            <person name="Karst S.M."/>
            <person name="Dueholm M.S."/>
            <person name="Nielsen P.H."/>
            <person name="Albertsen M."/>
        </authorList>
    </citation>
    <scope>NUCLEOTIDE SEQUENCE</scope>
    <source>
        <strain evidence="2">Skiv_18-Q3-R9-52_MAXAC.067</strain>
    </source>
</reference>
<accession>A0A9D7XHJ6</accession>